<proteinExistence type="inferred from homology"/>
<accession>A0A1V2UJ27</accession>
<dbReference type="Gene3D" id="3.50.50.60">
    <property type="entry name" value="FAD/NAD(P)-binding domain"/>
    <property type="match status" value="1"/>
</dbReference>
<dbReference type="RefSeq" id="WP_077151561.1">
    <property type="nucleotide sequence ID" value="NZ_CABMMO010000006.1"/>
</dbReference>
<dbReference type="InterPro" id="IPR036188">
    <property type="entry name" value="FAD/NAD-bd_sf"/>
</dbReference>
<evidence type="ECO:0000256" key="2">
    <source>
        <dbReference type="ARBA" id="ARBA00009410"/>
    </source>
</evidence>
<dbReference type="SUPFAM" id="SSF51905">
    <property type="entry name" value="FAD/NAD(P)-binding domain"/>
    <property type="match status" value="1"/>
</dbReference>
<organism evidence="6 7">
    <name type="scientific">Enterococcus mundtii</name>
    <dbReference type="NCBI Taxonomy" id="53346"/>
    <lineage>
        <taxon>Bacteria</taxon>
        <taxon>Bacillati</taxon>
        <taxon>Bacillota</taxon>
        <taxon>Bacilli</taxon>
        <taxon>Lactobacillales</taxon>
        <taxon>Enterococcaceae</taxon>
        <taxon>Enterococcus</taxon>
    </lineage>
</organism>
<keyword evidence="3" id="KW-0285">Flavoprotein</keyword>
<dbReference type="Gene3D" id="3.30.9.10">
    <property type="entry name" value="D-Amino Acid Oxidase, subunit A, domain 2"/>
    <property type="match status" value="1"/>
</dbReference>
<dbReference type="SUPFAM" id="SSF54373">
    <property type="entry name" value="FAD-linked reductases, C-terminal domain"/>
    <property type="match status" value="1"/>
</dbReference>
<dbReference type="STRING" id="53346.A5802_000129"/>
<sequence>MEKIAIIGGGIIGMTLANYLDTSKFEVTLFDAKEGQATRASAGIISPWLSKRRNKQWYQLAKDGAAFFPKLIQDLSLDDSIYKQSGTLIFRQKEALEDLAALAEQRKKDAPEIGDISLLQAEETAKVLPLLKPIPALFVTGGGRLDGHAYLSHLATRLEKQMVKVISERVQLRKETAHWVISGTFGQLDFDRVILAPGPSLKPLLEQIGFHADIRPQKGQLIVFQTPYANSQEWPVAMLEGEADFIPFNDGTILVGATHENDAGWDLVPTESAYQQLIKSTVPFLAEPDQLATWKHTMRVGTRAYTSDFAPFFAPVPDEPSLIAASGLGSSGLTTGPYIGYLIAEYLNTGIWRGDHYQKSIDTYLSRL</sequence>
<evidence type="ECO:0000313" key="6">
    <source>
        <dbReference type="EMBL" id="ONN43304.1"/>
    </source>
</evidence>
<dbReference type="Pfam" id="PF01266">
    <property type="entry name" value="DAO"/>
    <property type="match status" value="1"/>
</dbReference>
<dbReference type="PANTHER" id="PTHR13847">
    <property type="entry name" value="SARCOSINE DEHYDROGENASE-RELATED"/>
    <property type="match status" value="1"/>
</dbReference>
<feature type="domain" description="FAD dependent oxidoreductase" evidence="5">
    <location>
        <begin position="3"/>
        <end position="345"/>
    </location>
</feature>
<dbReference type="OrthoDB" id="9805337at2"/>
<evidence type="ECO:0000256" key="1">
    <source>
        <dbReference type="ARBA" id="ARBA00001974"/>
    </source>
</evidence>
<evidence type="ECO:0000256" key="4">
    <source>
        <dbReference type="ARBA" id="ARBA00023002"/>
    </source>
</evidence>
<dbReference type="AlphaFoldDB" id="A0A1V2UJ27"/>
<evidence type="ECO:0000313" key="7">
    <source>
        <dbReference type="Proteomes" id="UP000189299"/>
    </source>
</evidence>
<dbReference type="InterPro" id="IPR006076">
    <property type="entry name" value="FAD-dep_OxRdtase"/>
</dbReference>
<reference evidence="6 7" key="1">
    <citation type="submission" date="2016-12" db="EMBL/GenBank/DDBJ databases">
        <authorList>
            <person name="Song W.-J."/>
            <person name="Kurnit D.M."/>
        </authorList>
    </citation>
    <scope>NUCLEOTIDE SEQUENCE [LARGE SCALE GENOMIC DNA]</scope>
    <source>
        <strain evidence="6 7">CGB1038-1_S1</strain>
    </source>
</reference>
<dbReference type="PANTHER" id="PTHR13847:SF286">
    <property type="entry name" value="D-AMINO ACID DEHYDROGENASE"/>
    <property type="match status" value="1"/>
</dbReference>
<protein>
    <submittedName>
        <fullName evidence="6">Oxidoreductase</fullName>
    </submittedName>
</protein>
<name>A0A1V2UJ27_ENTMU</name>
<evidence type="ECO:0000259" key="5">
    <source>
        <dbReference type="Pfam" id="PF01266"/>
    </source>
</evidence>
<comment type="caution">
    <text evidence="6">The sequence shown here is derived from an EMBL/GenBank/DDBJ whole genome shotgun (WGS) entry which is preliminary data.</text>
</comment>
<comment type="similarity">
    <text evidence="2">Belongs to the DadA oxidoreductase family.</text>
</comment>
<dbReference type="Proteomes" id="UP000189299">
    <property type="component" value="Unassembled WGS sequence"/>
</dbReference>
<evidence type="ECO:0000256" key="3">
    <source>
        <dbReference type="ARBA" id="ARBA00022630"/>
    </source>
</evidence>
<comment type="cofactor">
    <cofactor evidence="1">
        <name>FAD</name>
        <dbReference type="ChEBI" id="CHEBI:57692"/>
    </cofactor>
</comment>
<gene>
    <name evidence="6" type="ORF">BTN92_07620</name>
</gene>
<keyword evidence="4" id="KW-0560">Oxidoreductase</keyword>
<dbReference type="GO" id="GO:0005737">
    <property type="term" value="C:cytoplasm"/>
    <property type="evidence" value="ECO:0007669"/>
    <property type="project" value="TreeGrafter"/>
</dbReference>
<dbReference type="GO" id="GO:0016491">
    <property type="term" value="F:oxidoreductase activity"/>
    <property type="evidence" value="ECO:0007669"/>
    <property type="project" value="UniProtKB-KW"/>
</dbReference>
<dbReference type="EMBL" id="MSTR01000006">
    <property type="protein sequence ID" value="ONN43304.1"/>
    <property type="molecule type" value="Genomic_DNA"/>
</dbReference>